<sequence>MSGEPTSDTALASKPLITLLNAPAVETDDDKPSASQCCGGGSCSI</sequence>
<comment type="caution">
    <text evidence="2">The sequence shown here is derived from an EMBL/GenBank/DDBJ whole genome shotgun (WGS) entry which is preliminary data.</text>
</comment>
<evidence type="ECO:0000313" key="3">
    <source>
        <dbReference type="Proteomes" id="UP001256673"/>
    </source>
</evidence>
<dbReference type="EMBL" id="JAWDIU010000002">
    <property type="protein sequence ID" value="MDU0326945.1"/>
    <property type="molecule type" value="Genomic_DNA"/>
</dbReference>
<evidence type="ECO:0008006" key="4">
    <source>
        <dbReference type="Google" id="ProtNLM"/>
    </source>
</evidence>
<evidence type="ECO:0000256" key="1">
    <source>
        <dbReference type="SAM" id="MobiDB-lite"/>
    </source>
</evidence>
<protein>
    <recommendedName>
        <fullName evidence="4">FxLD family lantipeptide</fullName>
    </recommendedName>
</protein>
<organism evidence="2 3">
    <name type="scientific">Microbacterium algihabitans</name>
    <dbReference type="NCBI Taxonomy" id="3075992"/>
    <lineage>
        <taxon>Bacteria</taxon>
        <taxon>Bacillati</taxon>
        <taxon>Actinomycetota</taxon>
        <taxon>Actinomycetes</taxon>
        <taxon>Micrococcales</taxon>
        <taxon>Microbacteriaceae</taxon>
        <taxon>Microbacterium</taxon>
    </lineage>
</organism>
<dbReference type="RefSeq" id="WP_230704864.1">
    <property type="nucleotide sequence ID" value="NZ_JAWDIU010000002.1"/>
</dbReference>
<feature type="region of interest" description="Disordered" evidence="1">
    <location>
        <begin position="26"/>
        <end position="45"/>
    </location>
</feature>
<gene>
    <name evidence="2" type="ORF">RWH43_09275</name>
</gene>
<accession>A0ABU3RWH8</accession>
<proteinExistence type="predicted"/>
<keyword evidence="3" id="KW-1185">Reference proteome</keyword>
<name>A0ABU3RWH8_9MICO</name>
<evidence type="ECO:0000313" key="2">
    <source>
        <dbReference type="EMBL" id="MDU0326945.1"/>
    </source>
</evidence>
<dbReference type="Proteomes" id="UP001256673">
    <property type="component" value="Unassembled WGS sequence"/>
</dbReference>
<reference evidence="2 3" key="1">
    <citation type="submission" date="2023-09" db="EMBL/GenBank/DDBJ databases">
        <title>Microbacterium fusihabitans sp. nov., Microbacterium phycihabitans sp. nov., and Microbacterium cervinum sp. nov., isolated from dried seaweeds of beach.</title>
        <authorList>
            <person name="Lee S.D."/>
        </authorList>
    </citation>
    <scope>NUCLEOTIDE SEQUENCE [LARGE SCALE GENOMIC DNA]</scope>
    <source>
        <strain evidence="2 3">KSW2-21</strain>
    </source>
</reference>